<dbReference type="GO" id="GO:0004383">
    <property type="term" value="F:guanylate cyclase activity"/>
    <property type="evidence" value="ECO:0007669"/>
    <property type="project" value="TreeGrafter"/>
</dbReference>
<dbReference type="PANTHER" id="PTHR45655">
    <property type="entry name" value="GUANYLATE CYCLASE SOLUBLE SUBUNIT BETA-2"/>
    <property type="match status" value="1"/>
</dbReference>
<dbReference type="InterPro" id="IPR038158">
    <property type="entry name" value="H-NOX_domain_sf"/>
</dbReference>
<dbReference type="EMBL" id="LWCA01001638">
    <property type="protein sequence ID" value="OAF64746.1"/>
    <property type="molecule type" value="Genomic_DNA"/>
</dbReference>
<protein>
    <recommendedName>
        <fullName evidence="2">Heme NO-binding domain-containing protein</fullName>
    </recommendedName>
</protein>
<sequence>MYGLLLRSLIEAIQTKYGASIETTLKMCCFDKKIAVFFNYTDMPQLKRFLYILVHDHYNDIKVFHFLTLISKDKNQNVDSIMYDCGKYFIIYLMDNGYKKYLTCIGRTYEDFLNSIETIHNVLNLSKKCKKPPVFKLKKIKKNIYNFYYISSHKLYKKYCEGLLMSVAQILYNMNPTISIIDTKDEKSNNRQSRLHIIYEITMESYNDKSKLDVVKNSTKTPLYTLLHVHQHYFTINKLLIIDYISPSMNKFSSHLYMKYITDYIDFDYPNIKNISFDDLKLYRNVYITVDLKKDLEAESLRRDSVDNVDGRSYVSNSLKMSGYCIDITVDIIGIFCVPLIFYIGQIKSSPFYLSELKFQSGIIHYCIKNYNFCEKSPDLIDNSGKVDRNLELEKLKQKNQYYDELMKRILPVSYADKIIKGENVFKNEKKIKYASLLCMKITNFKEILNHNTPIDVINFINLKFDQIENIVERYRSFNVRIMFNQMSKKI</sequence>
<evidence type="ECO:0000313" key="4">
    <source>
        <dbReference type="Proteomes" id="UP000078046"/>
    </source>
</evidence>
<dbReference type="Proteomes" id="UP000078046">
    <property type="component" value="Unassembled WGS sequence"/>
</dbReference>
<dbReference type="AlphaFoldDB" id="A0A177ARW0"/>
<name>A0A177ARW0_9BILA</name>
<dbReference type="Gene3D" id="3.90.1520.10">
    <property type="entry name" value="H-NOX domain"/>
    <property type="match status" value="1"/>
</dbReference>
<dbReference type="GO" id="GO:0020037">
    <property type="term" value="F:heme binding"/>
    <property type="evidence" value="ECO:0007669"/>
    <property type="project" value="InterPro"/>
</dbReference>
<dbReference type="GO" id="GO:0070482">
    <property type="term" value="P:response to oxygen levels"/>
    <property type="evidence" value="ECO:0007669"/>
    <property type="project" value="TreeGrafter"/>
</dbReference>
<accession>A0A177ARW0</accession>
<organism evidence="3 4">
    <name type="scientific">Intoshia linei</name>
    <dbReference type="NCBI Taxonomy" id="1819745"/>
    <lineage>
        <taxon>Eukaryota</taxon>
        <taxon>Metazoa</taxon>
        <taxon>Spiralia</taxon>
        <taxon>Lophotrochozoa</taxon>
        <taxon>Mesozoa</taxon>
        <taxon>Orthonectida</taxon>
        <taxon>Rhopaluridae</taxon>
        <taxon>Intoshia</taxon>
    </lineage>
</organism>
<proteinExistence type="predicted"/>
<dbReference type="GO" id="GO:0008074">
    <property type="term" value="C:guanylate cyclase complex, soluble"/>
    <property type="evidence" value="ECO:0007669"/>
    <property type="project" value="TreeGrafter"/>
</dbReference>
<dbReference type="Gene3D" id="3.30.70.1230">
    <property type="entry name" value="Nucleotide cyclase"/>
    <property type="match status" value="1"/>
</dbReference>
<evidence type="ECO:0000313" key="3">
    <source>
        <dbReference type="EMBL" id="OAF64746.1"/>
    </source>
</evidence>
<comment type="caution">
    <text evidence="3">The sequence shown here is derived from an EMBL/GenBank/DDBJ whole genome shotgun (WGS) entry which is preliminary data.</text>
</comment>
<keyword evidence="4" id="KW-1185">Reference proteome</keyword>
<dbReference type="SUPFAM" id="SSF111126">
    <property type="entry name" value="Ligand-binding domain in the NO signalling and Golgi transport"/>
    <property type="match status" value="1"/>
</dbReference>
<evidence type="ECO:0000256" key="1">
    <source>
        <dbReference type="ARBA" id="ARBA00023239"/>
    </source>
</evidence>
<dbReference type="InterPro" id="IPR011644">
    <property type="entry name" value="Heme_NO-bd"/>
</dbReference>
<evidence type="ECO:0000259" key="2">
    <source>
        <dbReference type="Pfam" id="PF07700"/>
    </source>
</evidence>
<dbReference type="Pfam" id="PF07700">
    <property type="entry name" value="HNOB"/>
    <property type="match status" value="1"/>
</dbReference>
<dbReference type="OrthoDB" id="6127067at2759"/>
<reference evidence="3 4" key="1">
    <citation type="submission" date="2016-04" db="EMBL/GenBank/DDBJ databases">
        <title>The genome of Intoshia linei affirms orthonectids as highly simplified spiralians.</title>
        <authorList>
            <person name="Mikhailov K.V."/>
            <person name="Slusarev G.S."/>
            <person name="Nikitin M.A."/>
            <person name="Logacheva M.D."/>
            <person name="Penin A."/>
            <person name="Aleoshin V."/>
            <person name="Panchin Y.V."/>
        </authorList>
    </citation>
    <scope>NUCLEOTIDE SEQUENCE [LARGE SCALE GENOMIC DNA]</scope>
    <source>
        <strain evidence="3">Intl2013</strain>
        <tissue evidence="3">Whole animal</tissue>
    </source>
</reference>
<keyword evidence="1" id="KW-0456">Lyase</keyword>
<dbReference type="InterPro" id="IPR029787">
    <property type="entry name" value="Nucleotide_cyclase"/>
</dbReference>
<gene>
    <name evidence="3" type="ORF">A3Q56_07541</name>
</gene>
<dbReference type="GO" id="GO:0019934">
    <property type="term" value="P:cGMP-mediated signaling"/>
    <property type="evidence" value="ECO:0007669"/>
    <property type="project" value="TreeGrafter"/>
</dbReference>
<dbReference type="PANTHER" id="PTHR45655:SF13">
    <property type="entry name" value="SOLUBLE GUANYLATE CYCLASE GCY-32-RELATED"/>
    <property type="match status" value="1"/>
</dbReference>
<dbReference type="InterPro" id="IPR024096">
    <property type="entry name" value="NO_sig/Golgi_transp_ligand-bd"/>
</dbReference>
<feature type="domain" description="Heme NO-binding" evidence="2">
    <location>
        <begin position="52"/>
        <end position="179"/>
    </location>
</feature>